<dbReference type="Proteomes" id="UP000827976">
    <property type="component" value="Chromosome 3"/>
</dbReference>
<dbReference type="EC" id="2.1.1.240" evidence="1"/>
<sequence length="373" mass="41699">MEEEKRKRSSTNFIEARTHIWNHILRYLDSLSLKCAVELGFPDAIHNHGNPMTLSELVQALHMPTSRAPFLQRIMRILVNSGFFFSFKRKELDGNNEEEVYDLTTSSKLLIKGSTNSLAPLVVFISGLEAEMAGQAMSPWIKRASDGGDDENKTPFHVAYGKSVFEFASERPEFNALFNEAMASDSKFFMGEVVKEWGDVLFGKLRSVVDVGGGTGGAALMIAEAFPAVKCSVLDLDHVVDMQPENGLVEFVKGDMFVHVPAADAVLLKWILHDWSDEECVKILKKCKEAIPNGGKVIIIEAVVEHDVDSNETTKTQYLLDIHMMTFTTGKERDENEWKSIFLQASFQSYKIICDLGVHCVIEIGPSCRDLVI</sequence>
<evidence type="ECO:0000313" key="2">
    <source>
        <dbReference type="Proteomes" id="UP000827976"/>
    </source>
</evidence>
<keyword evidence="1" id="KW-0489">Methyltransferase</keyword>
<organism evidence="1 2">
    <name type="scientific">Dioscorea alata</name>
    <name type="common">Purple yam</name>
    <dbReference type="NCBI Taxonomy" id="55571"/>
    <lineage>
        <taxon>Eukaryota</taxon>
        <taxon>Viridiplantae</taxon>
        <taxon>Streptophyta</taxon>
        <taxon>Embryophyta</taxon>
        <taxon>Tracheophyta</taxon>
        <taxon>Spermatophyta</taxon>
        <taxon>Magnoliopsida</taxon>
        <taxon>Liliopsida</taxon>
        <taxon>Dioscoreales</taxon>
        <taxon>Dioscoreaceae</taxon>
        <taxon>Dioscorea</taxon>
    </lineage>
</organism>
<proteinExistence type="predicted"/>
<accession>A0ACB7WL27</accession>
<evidence type="ECO:0000313" key="1">
    <source>
        <dbReference type="EMBL" id="KAH7688835.1"/>
    </source>
</evidence>
<keyword evidence="1" id="KW-0808">Transferase</keyword>
<reference evidence="2" key="1">
    <citation type="journal article" date="2022" name="Nat. Commun.">
        <title>Chromosome evolution and the genetic basis of agronomically important traits in greater yam.</title>
        <authorList>
            <person name="Bredeson J.V."/>
            <person name="Lyons J.B."/>
            <person name="Oniyinde I.O."/>
            <person name="Okereke N.R."/>
            <person name="Kolade O."/>
            <person name="Nnabue I."/>
            <person name="Nwadili C.O."/>
            <person name="Hribova E."/>
            <person name="Parker M."/>
            <person name="Nwogha J."/>
            <person name="Shu S."/>
            <person name="Carlson J."/>
            <person name="Kariba R."/>
            <person name="Muthemba S."/>
            <person name="Knop K."/>
            <person name="Barton G.J."/>
            <person name="Sherwood A.V."/>
            <person name="Lopez-Montes A."/>
            <person name="Asiedu R."/>
            <person name="Jamnadass R."/>
            <person name="Muchugi A."/>
            <person name="Goodstein D."/>
            <person name="Egesi C.N."/>
            <person name="Featherston J."/>
            <person name="Asfaw A."/>
            <person name="Simpson G.G."/>
            <person name="Dolezel J."/>
            <person name="Hendre P.S."/>
            <person name="Van Deynze A."/>
            <person name="Kumar P.L."/>
            <person name="Obidiegwu J.E."/>
            <person name="Bhattacharjee R."/>
            <person name="Rokhsar D.S."/>
        </authorList>
    </citation>
    <scope>NUCLEOTIDE SEQUENCE [LARGE SCALE GENOMIC DNA]</scope>
    <source>
        <strain evidence="2">cv. TDa95/00328</strain>
    </source>
</reference>
<dbReference type="EMBL" id="CM037013">
    <property type="protein sequence ID" value="KAH7688835.1"/>
    <property type="molecule type" value="Genomic_DNA"/>
</dbReference>
<gene>
    <name evidence="1" type="ORF">IHE45_03G057300</name>
</gene>
<keyword evidence="2" id="KW-1185">Reference proteome</keyword>
<comment type="caution">
    <text evidence="1">The sequence shown here is derived from an EMBL/GenBank/DDBJ whole genome shotgun (WGS) entry which is preliminary data.</text>
</comment>
<protein>
    <submittedName>
        <fullName evidence="1">O-methyltransferase COMT-type protein</fullName>
        <ecNumber evidence="1">2.1.1.240</ecNumber>
    </submittedName>
</protein>
<name>A0ACB7WL27_DIOAL</name>